<evidence type="ECO:0008006" key="5">
    <source>
        <dbReference type="Google" id="ProtNLM"/>
    </source>
</evidence>
<evidence type="ECO:0000256" key="1">
    <source>
        <dbReference type="SAM" id="MobiDB-lite"/>
    </source>
</evidence>
<feature type="compositionally biased region" description="Basic and acidic residues" evidence="1">
    <location>
        <begin position="414"/>
        <end position="423"/>
    </location>
</feature>
<dbReference type="Proteomes" id="UP000267400">
    <property type="component" value="Unassembled WGS sequence"/>
</dbReference>
<dbReference type="OrthoDB" id="7033387at2"/>
<keyword evidence="2" id="KW-0472">Membrane</keyword>
<proteinExistence type="predicted"/>
<dbReference type="AlphaFoldDB" id="A0A431V486"/>
<keyword evidence="2" id="KW-0812">Transmembrane</keyword>
<feature type="transmembrane region" description="Helical" evidence="2">
    <location>
        <begin position="326"/>
        <end position="345"/>
    </location>
</feature>
<gene>
    <name evidence="3" type="ORF">EKG36_07915</name>
</gene>
<reference evidence="3 4" key="1">
    <citation type="submission" date="2018-12" db="EMBL/GenBank/DDBJ databases">
        <authorList>
            <person name="Yu L."/>
        </authorList>
    </citation>
    <scope>NUCLEOTIDE SEQUENCE [LARGE SCALE GENOMIC DNA]</scope>
    <source>
        <strain evidence="3 4">11S</strain>
    </source>
</reference>
<feature type="transmembrane region" description="Helical" evidence="2">
    <location>
        <begin position="7"/>
        <end position="27"/>
    </location>
</feature>
<feature type="transmembrane region" description="Helical" evidence="2">
    <location>
        <begin position="357"/>
        <end position="379"/>
    </location>
</feature>
<evidence type="ECO:0000313" key="4">
    <source>
        <dbReference type="Proteomes" id="UP000267400"/>
    </source>
</evidence>
<dbReference type="EMBL" id="RXNS01000006">
    <property type="protein sequence ID" value="RTR05036.1"/>
    <property type="molecule type" value="Genomic_DNA"/>
</dbReference>
<comment type="caution">
    <text evidence="3">The sequence shown here is derived from an EMBL/GenBank/DDBJ whole genome shotgun (WGS) entry which is preliminary data.</text>
</comment>
<feature type="transmembrane region" description="Helical" evidence="2">
    <location>
        <begin position="70"/>
        <end position="90"/>
    </location>
</feature>
<evidence type="ECO:0000313" key="3">
    <source>
        <dbReference type="EMBL" id="RTR05036.1"/>
    </source>
</evidence>
<accession>A0A431V486</accession>
<feature type="transmembrane region" description="Helical" evidence="2">
    <location>
        <begin position="102"/>
        <end position="122"/>
    </location>
</feature>
<keyword evidence="2" id="KW-1133">Transmembrane helix</keyword>
<feature type="transmembrane region" description="Helical" evidence="2">
    <location>
        <begin position="134"/>
        <end position="160"/>
    </location>
</feature>
<dbReference type="RefSeq" id="WP_126482821.1">
    <property type="nucleotide sequence ID" value="NZ_RXNS01000006.1"/>
</dbReference>
<feature type="transmembrane region" description="Helical" evidence="2">
    <location>
        <begin position="33"/>
        <end position="58"/>
    </location>
</feature>
<feature type="transmembrane region" description="Helical" evidence="2">
    <location>
        <begin position="291"/>
        <end position="314"/>
    </location>
</feature>
<feature type="transmembrane region" description="Helical" evidence="2">
    <location>
        <begin position="180"/>
        <end position="210"/>
    </location>
</feature>
<feature type="region of interest" description="Disordered" evidence="1">
    <location>
        <begin position="408"/>
        <end position="432"/>
    </location>
</feature>
<name>A0A431V486_9GAMM</name>
<protein>
    <recommendedName>
        <fullName evidence="5">O-antigen ligase domain-containing protein</fullName>
    </recommendedName>
</protein>
<evidence type="ECO:0000256" key="2">
    <source>
        <dbReference type="SAM" id="Phobius"/>
    </source>
</evidence>
<sequence>MLLSSDALAARLSGAGLLVLYPGYMFYHTLVALGLIPAFLGGMFGLVTVLLAALYLPLLPYLQRDLLRLAPGYALGVAGLLGFVLVWSAAGYVTEGGTAMRVAATQSVETVVLWLVLFLLAYRLPLEARWLVAGMWIALAITVIYLAVFVATTGQVMFFARGLGESTEDVSTYQGYARSALVMLVFLIAVSRSALTRAAVIGLGSFVMFLLGARSELYGFLLLAMSLLMLWSGMSARYLLILLAILGLGVATVASQFDAIAESRQFQVLNLAGDSSWQARQQLERAAVEQLLAHPLIGVFGGHVSASGSAGGYAHNVLSAWVNYGLPGFVLYLGLTLTALCGAAYRMILCRDLSACWILAFSLNAVCLLLMLIAKPVFWPLPALGWGGFANALARSRRLLDDDAHVPAGCDETSQGRDNHESGTPDLRPSAP</sequence>
<feature type="transmembrane region" description="Helical" evidence="2">
    <location>
        <begin position="240"/>
        <end position="261"/>
    </location>
</feature>
<organism evidence="3 4">
    <name type="scientific">Halomonas nitroreducens</name>
    <dbReference type="NCBI Taxonomy" id="447425"/>
    <lineage>
        <taxon>Bacteria</taxon>
        <taxon>Pseudomonadati</taxon>
        <taxon>Pseudomonadota</taxon>
        <taxon>Gammaproteobacteria</taxon>
        <taxon>Oceanospirillales</taxon>
        <taxon>Halomonadaceae</taxon>
        <taxon>Halomonas</taxon>
    </lineage>
</organism>
<keyword evidence="4" id="KW-1185">Reference proteome</keyword>